<protein>
    <submittedName>
        <fullName evidence="2">Phage holin family protein</fullName>
    </submittedName>
</protein>
<dbReference type="Pfam" id="PF04020">
    <property type="entry name" value="Phage_holin_4_2"/>
    <property type="match status" value="1"/>
</dbReference>
<reference evidence="2" key="2">
    <citation type="journal article" date="2021" name="PeerJ">
        <title>Extensive microbial diversity within the chicken gut microbiome revealed by metagenomics and culture.</title>
        <authorList>
            <person name="Gilroy R."/>
            <person name="Ravi A."/>
            <person name="Getino M."/>
            <person name="Pursley I."/>
            <person name="Horton D.L."/>
            <person name="Alikhan N.F."/>
            <person name="Baker D."/>
            <person name="Gharbi K."/>
            <person name="Hall N."/>
            <person name="Watson M."/>
            <person name="Adriaenssens E.M."/>
            <person name="Foster-Nyarko E."/>
            <person name="Jarju S."/>
            <person name="Secka A."/>
            <person name="Antonio M."/>
            <person name="Oren A."/>
            <person name="Chaudhuri R.R."/>
            <person name="La Ragione R."/>
            <person name="Hildebrand F."/>
            <person name="Pallen M.J."/>
        </authorList>
    </citation>
    <scope>NUCLEOTIDE SEQUENCE</scope>
    <source>
        <strain evidence="2">2830</strain>
    </source>
</reference>
<feature type="transmembrane region" description="Helical" evidence="1">
    <location>
        <begin position="76"/>
        <end position="100"/>
    </location>
</feature>
<evidence type="ECO:0000256" key="1">
    <source>
        <dbReference type="SAM" id="Phobius"/>
    </source>
</evidence>
<reference evidence="2" key="1">
    <citation type="submission" date="2020-10" db="EMBL/GenBank/DDBJ databases">
        <authorList>
            <person name="Gilroy R."/>
        </authorList>
    </citation>
    <scope>NUCLEOTIDE SEQUENCE</scope>
    <source>
        <strain evidence="2">2830</strain>
    </source>
</reference>
<dbReference type="InterPro" id="IPR007165">
    <property type="entry name" value="Phage_holin_4_2"/>
</dbReference>
<evidence type="ECO:0000313" key="2">
    <source>
        <dbReference type="EMBL" id="HIU09961.1"/>
    </source>
</evidence>
<feature type="transmembrane region" description="Helical" evidence="1">
    <location>
        <begin position="45"/>
        <end position="64"/>
    </location>
</feature>
<comment type="caution">
    <text evidence="2">The sequence shown here is derived from an EMBL/GenBank/DDBJ whole genome shotgun (WGS) entry which is preliminary data.</text>
</comment>
<dbReference type="Proteomes" id="UP000824124">
    <property type="component" value="Unassembled WGS sequence"/>
</dbReference>
<dbReference type="EMBL" id="DVMH01000011">
    <property type="protein sequence ID" value="HIU09961.1"/>
    <property type="molecule type" value="Genomic_DNA"/>
</dbReference>
<name>A0A9D1KZ26_9FIRM</name>
<keyword evidence="1" id="KW-1133">Transmembrane helix</keyword>
<organism evidence="2 3">
    <name type="scientific">Candidatus Avidehalobacter gallistercoris</name>
    <dbReference type="NCBI Taxonomy" id="2840694"/>
    <lineage>
        <taxon>Bacteria</taxon>
        <taxon>Bacillati</taxon>
        <taxon>Bacillota</taxon>
        <taxon>Clostridia</taxon>
        <taxon>Eubacteriales</taxon>
        <taxon>Peptococcaceae</taxon>
        <taxon>Peptococcaceae incertae sedis</taxon>
        <taxon>Candidatus Avidehalobacter</taxon>
    </lineage>
</organism>
<dbReference type="AlphaFoldDB" id="A0A9D1KZ26"/>
<dbReference type="PANTHER" id="PTHR37309">
    <property type="entry name" value="SLR0284 PROTEIN"/>
    <property type="match status" value="1"/>
</dbReference>
<feature type="transmembrane region" description="Helical" evidence="1">
    <location>
        <begin position="106"/>
        <end position="129"/>
    </location>
</feature>
<sequence>MSGGYIDNRGNYVKPTKSREQLLTIALTNAVAMLVAERLVGGLHFSSILSVLVAAALFTALNLSIKPVLQLAALPLTLLTFGVFALVLNGFMLWLAVWLIPGCTVSGFGSAILASIVISLCNMLIGWIISKF</sequence>
<accession>A0A9D1KZ26</accession>
<proteinExistence type="predicted"/>
<keyword evidence="1" id="KW-0812">Transmembrane</keyword>
<keyword evidence="1" id="KW-0472">Membrane</keyword>
<gene>
    <name evidence="2" type="ORF">IAB00_01705</name>
</gene>
<dbReference type="PANTHER" id="PTHR37309:SF1">
    <property type="entry name" value="SLR0284 PROTEIN"/>
    <property type="match status" value="1"/>
</dbReference>
<evidence type="ECO:0000313" key="3">
    <source>
        <dbReference type="Proteomes" id="UP000824124"/>
    </source>
</evidence>